<evidence type="ECO:0000256" key="8">
    <source>
        <dbReference type="ARBA" id="ARBA00047317"/>
    </source>
</evidence>
<evidence type="ECO:0000256" key="1">
    <source>
        <dbReference type="ARBA" id="ARBA00002901"/>
    </source>
</evidence>
<dbReference type="NCBIfam" id="NF045515">
    <property type="entry name" value="Glp_gephyrin"/>
    <property type="match status" value="1"/>
</dbReference>
<protein>
    <recommendedName>
        <fullName evidence="5 9">Molybdopterin molybdenumtransferase</fullName>
        <ecNumber evidence="4 9">2.10.1.1</ecNumber>
    </recommendedName>
</protein>
<keyword evidence="7 9" id="KW-0501">Molybdenum cofactor biosynthesis</keyword>
<dbReference type="RefSeq" id="WP_307201109.1">
    <property type="nucleotide sequence ID" value="NZ_JAUSSU010000002.1"/>
</dbReference>
<evidence type="ECO:0000256" key="5">
    <source>
        <dbReference type="ARBA" id="ARBA00021108"/>
    </source>
</evidence>
<dbReference type="Gene3D" id="3.90.105.10">
    <property type="entry name" value="Molybdopterin biosynthesis moea protein, domain 2"/>
    <property type="match status" value="1"/>
</dbReference>
<comment type="caution">
    <text evidence="11">The sequence shown here is derived from an EMBL/GenBank/DDBJ whole genome shotgun (WGS) entry which is preliminary data.</text>
</comment>
<dbReference type="InterPro" id="IPR036135">
    <property type="entry name" value="MoeA_linker/N_sf"/>
</dbReference>
<dbReference type="PANTHER" id="PTHR10192">
    <property type="entry name" value="MOLYBDOPTERIN BIOSYNTHESIS PROTEIN"/>
    <property type="match status" value="1"/>
</dbReference>
<feature type="domain" description="MoaB/Mog" evidence="10">
    <location>
        <begin position="199"/>
        <end position="337"/>
    </location>
</feature>
<dbReference type="SMART" id="SM00852">
    <property type="entry name" value="MoCF_biosynth"/>
    <property type="match status" value="1"/>
</dbReference>
<dbReference type="EC" id="2.10.1.1" evidence="4 9"/>
<keyword evidence="9" id="KW-0460">Magnesium</keyword>
<dbReference type="SUPFAM" id="SSF63867">
    <property type="entry name" value="MoeA C-terminal domain-like"/>
    <property type="match status" value="1"/>
</dbReference>
<gene>
    <name evidence="11" type="ORF">J2T15_000699</name>
</gene>
<sequence length="423" mass="45895">MAIANVQHPMSASVSLASMKLLACVKEPPIESIPLEDATARVLASDFESPVSLPPFRRAAMDGYAVQAAALQGASREHPVELRIIDEVRAGHTLLEQPPASALQPNDAVRIFTGAPVPEGYDTVVMQEAAVTLDARNGYRRIRLERPCALGQHIAEKGEDVQEGMKLLYRGTELRAKEVAILASVGQWEINVYKRPNIAVIPIGDELVVPERELSGGQIYDSNSYMVGARMRELGASVIRYPVVPDCLDRIEAAIQDCLAKADIVVTTGGVSVGDYDYVKEAAEHIGAEAIFTKTIMRPGTPTSAFRLPNQLIICLSGNPSACFAGLELLVKPVVLKATGKSDYRSCWLDGRLMDSILKPCPYPRYIRAFVYRSEKEWMVEPITNDKSGNVAAFARANALALIPPGGTGAIIGQEVQWVSLTK</sequence>
<dbReference type="Gene3D" id="2.40.340.10">
    <property type="entry name" value="MoeA, C-terminal, domain IV"/>
    <property type="match status" value="1"/>
</dbReference>
<keyword evidence="9 11" id="KW-0808">Transferase</keyword>
<comment type="catalytic activity">
    <reaction evidence="8">
        <text>adenylyl-molybdopterin + molybdate = Mo-molybdopterin + AMP + H(+)</text>
        <dbReference type="Rhea" id="RHEA:35047"/>
        <dbReference type="ChEBI" id="CHEBI:15378"/>
        <dbReference type="ChEBI" id="CHEBI:36264"/>
        <dbReference type="ChEBI" id="CHEBI:62727"/>
        <dbReference type="ChEBI" id="CHEBI:71302"/>
        <dbReference type="ChEBI" id="CHEBI:456215"/>
        <dbReference type="EC" id="2.10.1.1"/>
    </reaction>
</comment>
<dbReference type="Proteomes" id="UP001229346">
    <property type="component" value="Unassembled WGS sequence"/>
</dbReference>
<dbReference type="InterPro" id="IPR036425">
    <property type="entry name" value="MoaB/Mog-like_dom_sf"/>
</dbReference>
<dbReference type="InterPro" id="IPR001453">
    <property type="entry name" value="MoaB/Mog_dom"/>
</dbReference>
<dbReference type="InterPro" id="IPR005111">
    <property type="entry name" value="MoeA_C_domain_IV"/>
</dbReference>
<dbReference type="Gene3D" id="3.40.980.10">
    <property type="entry name" value="MoaB/Mog-like domain"/>
    <property type="match status" value="1"/>
</dbReference>
<dbReference type="Pfam" id="PF00994">
    <property type="entry name" value="MoCF_biosynth"/>
    <property type="match status" value="1"/>
</dbReference>
<dbReference type="GO" id="GO:0061599">
    <property type="term" value="F:molybdopterin molybdotransferase activity"/>
    <property type="evidence" value="ECO:0007669"/>
    <property type="project" value="UniProtKB-EC"/>
</dbReference>
<evidence type="ECO:0000259" key="10">
    <source>
        <dbReference type="SMART" id="SM00852"/>
    </source>
</evidence>
<evidence type="ECO:0000256" key="3">
    <source>
        <dbReference type="ARBA" id="ARBA00010763"/>
    </source>
</evidence>
<accession>A0ABT9TWJ1</accession>
<dbReference type="NCBIfam" id="TIGR00177">
    <property type="entry name" value="molyb_syn"/>
    <property type="match status" value="1"/>
</dbReference>
<evidence type="ECO:0000256" key="7">
    <source>
        <dbReference type="ARBA" id="ARBA00023150"/>
    </source>
</evidence>
<dbReference type="Pfam" id="PF03454">
    <property type="entry name" value="MoeA_C"/>
    <property type="match status" value="1"/>
</dbReference>
<organism evidence="11 12">
    <name type="scientific">Paenibacillus harenae</name>
    <dbReference type="NCBI Taxonomy" id="306543"/>
    <lineage>
        <taxon>Bacteria</taxon>
        <taxon>Bacillati</taxon>
        <taxon>Bacillota</taxon>
        <taxon>Bacilli</taxon>
        <taxon>Bacillales</taxon>
        <taxon>Paenibacillaceae</taxon>
        <taxon>Paenibacillus</taxon>
    </lineage>
</organism>
<reference evidence="11 12" key="1">
    <citation type="submission" date="2023-07" db="EMBL/GenBank/DDBJ databases">
        <title>Sorghum-associated microbial communities from plants grown in Nebraska, USA.</title>
        <authorList>
            <person name="Schachtman D."/>
        </authorList>
    </citation>
    <scope>NUCLEOTIDE SEQUENCE [LARGE SCALE GENOMIC DNA]</scope>
    <source>
        <strain evidence="11 12">CC482</strain>
    </source>
</reference>
<name>A0ABT9TWJ1_PAEHA</name>
<comment type="pathway">
    <text evidence="2 9">Cofactor biosynthesis; molybdopterin biosynthesis.</text>
</comment>
<evidence type="ECO:0000256" key="9">
    <source>
        <dbReference type="RuleBase" id="RU365090"/>
    </source>
</evidence>
<dbReference type="InterPro" id="IPR038987">
    <property type="entry name" value="MoeA-like"/>
</dbReference>
<dbReference type="InterPro" id="IPR036688">
    <property type="entry name" value="MoeA_C_domain_IV_sf"/>
</dbReference>
<comment type="cofactor">
    <cofactor evidence="9">
        <name>Mg(2+)</name>
        <dbReference type="ChEBI" id="CHEBI:18420"/>
    </cofactor>
</comment>
<dbReference type="PANTHER" id="PTHR10192:SF5">
    <property type="entry name" value="GEPHYRIN"/>
    <property type="match status" value="1"/>
</dbReference>
<evidence type="ECO:0000256" key="4">
    <source>
        <dbReference type="ARBA" id="ARBA00013269"/>
    </source>
</evidence>
<evidence type="ECO:0000313" key="12">
    <source>
        <dbReference type="Proteomes" id="UP001229346"/>
    </source>
</evidence>
<dbReference type="SUPFAM" id="SSF53218">
    <property type="entry name" value="Molybdenum cofactor biosynthesis proteins"/>
    <property type="match status" value="1"/>
</dbReference>
<dbReference type="InterPro" id="IPR005110">
    <property type="entry name" value="MoeA_linker/N"/>
</dbReference>
<comment type="function">
    <text evidence="1 9">Catalyzes the insertion of molybdate into adenylated molybdopterin with the concomitant release of AMP.</text>
</comment>
<evidence type="ECO:0000313" key="11">
    <source>
        <dbReference type="EMBL" id="MDQ0111266.1"/>
    </source>
</evidence>
<evidence type="ECO:0000256" key="2">
    <source>
        <dbReference type="ARBA" id="ARBA00005046"/>
    </source>
</evidence>
<evidence type="ECO:0000256" key="6">
    <source>
        <dbReference type="ARBA" id="ARBA00022505"/>
    </source>
</evidence>
<dbReference type="Pfam" id="PF03453">
    <property type="entry name" value="MoeA_N"/>
    <property type="match status" value="1"/>
</dbReference>
<keyword evidence="6 9" id="KW-0500">Molybdenum</keyword>
<dbReference type="EMBL" id="JAUSSU010000002">
    <property type="protein sequence ID" value="MDQ0111266.1"/>
    <property type="molecule type" value="Genomic_DNA"/>
</dbReference>
<keyword evidence="9" id="KW-0479">Metal-binding</keyword>
<proteinExistence type="inferred from homology"/>
<dbReference type="CDD" id="cd00887">
    <property type="entry name" value="MoeA"/>
    <property type="match status" value="1"/>
</dbReference>
<comment type="similarity">
    <text evidence="3 9">Belongs to the MoeA family.</text>
</comment>
<dbReference type="Gene3D" id="2.170.190.11">
    <property type="entry name" value="Molybdopterin biosynthesis moea protein, domain 3"/>
    <property type="match status" value="1"/>
</dbReference>
<dbReference type="SUPFAM" id="SSF63882">
    <property type="entry name" value="MoeA N-terminal region -like"/>
    <property type="match status" value="1"/>
</dbReference>
<keyword evidence="12" id="KW-1185">Reference proteome</keyword>